<evidence type="ECO:0000256" key="1">
    <source>
        <dbReference type="ARBA" id="ARBA00022670"/>
    </source>
</evidence>
<dbReference type="WBParaSite" id="SVE_0606400.1">
    <property type="protein sequence ID" value="SVE_0606400.1"/>
    <property type="gene ID" value="SVE_0606400"/>
</dbReference>
<dbReference type="PRINTS" id="PR00722">
    <property type="entry name" value="CHYMOTRYPSIN"/>
</dbReference>
<dbReference type="InterPro" id="IPR001314">
    <property type="entry name" value="Peptidase_S1A"/>
</dbReference>
<evidence type="ECO:0000256" key="3">
    <source>
        <dbReference type="ARBA" id="ARBA00022825"/>
    </source>
</evidence>
<evidence type="ECO:0000256" key="4">
    <source>
        <dbReference type="ARBA" id="ARBA00023157"/>
    </source>
</evidence>
<dbReference type="InterPro" id="IPR043504">
    <property type="entry name" value="Peptidase_S1_PA_chymotrypsin"/>
</dbReference>
<dbReference type="FunFam" id="2.40.10.10:FF:000003">
    <property type="entry name" value="Transmembrane serine protease 3"/>
    <property type="match status" value="1"/>
</dbReference>
<dbReference type="STRING" id="75913.A0A0K0FB58"/>
<evidence type="ECO:0000256" key="6">
    <source>
        <dbReference type="SAM" id="SignalP"/>
    </source>
</evidence>
<reference evidence="9" key="2">
    <citation type="submission" date="2015-08" db="UniProtKB">
        <authorList>
            <consortium name="WormBaseParasite"/>
        </authorList>
    </citation>
    <scope>IDENTIFICATION</scope>
</reference>
<keyword evidence="8" id="KW-1185">Reference proteome</keyword>
<dbReference type="InterPro" id="IPR009003">
    <property type="entry name" value="Peptidase_S1_PA"/>
</dbReference>
<evidence type="ECO:0000256" key="5">
    <source>
        <dbReference type="RuleBase" id="RU363034"/>
    </source>
</evidence>
<keyword evidence="6" id="KW-0732">Signal</keyword>
<protein>
    <submittedName>
        <fullName evidence="9">Peptidase S1 domain-containing protein</fullName>
    </submittedName>
</protein>
<dbReference type="AlphaFoldDB" id="A0A0K0FB58"/>
<feature type="signal peptide" evidence="6">
    <location>
        <begin position="1"/>
        <end position="20"/>
    </location>
</feature>
<name>A0A0K0FB58_STRVS</name>
<proteinExistence type="predicted"/>
<evidence type="ECO:0000256" key="2">
    <source>
        <dbReference type="ARBA" id="ARBA00022801"/>
    </source>
</evidence>
<keyword evidence="4" id="KW-1015">Disulfide bond</keyword>
<dbReference type="InterPro" id="IPR033116">
    <property type="entry name" value="TRYPSIN_SER"/>
</dbReference>
<dbReference type="InterPro" id="IPR018114">
    <property type="entry name" value="TRYPSIN_HIS"/>
</dbReference>
<dbReference type="CDD" id="cd00190">
    <property type="entry name" value="Tryp_SPc"/>
    <property type="match status" value="1"/>
</dbReference>
<organism evidence="8 9">
    <name type="scientific">Strongyloides venezuelensis</name>
    <name type="common">Threadworm</name>
    <dbReference type="NCBI Taxonomy" id="75913"/>
    <lineage>
        <taxon>Eukaryota</taxon>
        <taxon>Metazoa</taxon>
        <taxon>Ecdysozoa</taxon>
        <taxon>Nematoda</taxon>
        <taxon>Chromadorea</taxon>
        <taxon>Rhabditida</taxon>
        <taxon>Tylenchina</taxon>
        <taxon>Panagrolaimomorpha</taxon>
        <taxon>Strongyloidoidea</taxon>
        <taxon>Strongyloididae</taxon>
        <taxon>Strongyloides</taxon>
    </lineage>
</organism>
<dbReference type="PROSITE" id="PS51257">
    <property type="entry name" value="PROKAR_LIPOPROTEIN"/>
    <property type="match status" value="1"/>
</dbReference>
<keyword evidence="3 5" id="KW-0720">Serine protease</keyword>
<keyword evidence="1 5" id="KW-0645">Protease</keyword>
<dbReference type="PROSITE" id="PS00134">
    <property type="entry name" value="TRYPSIN_HIS"/>
    <property type="match status" value="1"/>
</dbReference>
<dbReference type="SUPFAM" id="SSF50494">
    <property type="entry name" value="Trypsin-like serine proteases"/>
    <property type="match status" value="1"/>
</dbReference>
<accession>A0A0K0FB58</accession>
<dbReference type="PANTHER" id="PTHR24252">
    <property type="entry name" value="ACROSIN-RELATED"/>
    <property type="match status" value="1"/>
</dbReference>
<dbReference type="PROSITE" id="PS50240">
    <property type="entry name" value="TRYPSIN_DOM"/>
    <property type="match status" value="1"/>
</dbReference>
<evidence type="ECO:0000313" key="9">
    <source>
        <dbReference type="WBParaSite" id="SVE_0606400.1"/>
    </source>
</evidence>
<reference evidence="8" key="1">
    <citation type="submission" date="2014-07" db="EMBL/GenBank/DDBJ databases">
        <authorList>
            <person name="Martin A.A"/>
            <person name="De Silva N."/>
        </authorList>
    </citation>
    <scope>NUCLEOTIDE SEQUENCE</scope>
</reference>
<dbReference type="Proteomes" id="UP000035680">
    <property type="component" value="Unassembled WGS sequence"/>
</dbReference>
<dbReference type="Pfam" id="PF00089">
    <property type="entry name" value="Trypsin"/>
    <property type="match status" value="1"/>
</dbReference>
<sequence>MVKFLYSLSLLFTIVSVTFGSYSCGQTPISPNISSNTNNETSVDIVGGTDAVPYSWPWQVVWCVAGWFQWCTLDCGGSIIAPGWVLTAGHCVYGDENHPSAFRIKTGVYDESKMNESGETLHKVKKIHLHPNYQPDPDPTWDIALIELEDEITFNDHVQPICLPSTDKNVVVEPHSAWATGWGTTTEEGSISRKLKQVNLPFVNEKTCDSEYPYELKPDLMICAGKKGIDTCQGDSGGPLVVQATSGTWFQYGITSFGTGCAEYKHPGIYARVTTFCGFIETTTNGTVTCVTPK</sequence>
<dbReference type="GO" id="GO:0006508">
    <property type="term" value="P:proteolysis"/>
    <property type="evidence" value="ECO:0007669"/>
    <property type="project" value="UniProtKB-KW"/>
</dbReference>
<dbReference type="Gene3D" id="2.40.10.10">
    <property type="entry name" value="Trypsin-like serine proteases"/>
    <property type="match status" value="1"/>
</dbReference>
<dbReference type="SMART" id="SM00020">
    <property type="entry name" value="Tryp_SPc"/>
    <property type="match status" value="1"/>
</dbReference>
<dbReference type="PROSITE" id="PS00135">
    <property type="entry name" value="TRYPSIN_SER"/>
    <property type="match status" value="1"/>
</dbReference>
<keyword evidence="2 5" id="KW-0378">Hydrolase</keyword>
<dbReference type="InterPro" id="IPR001254">
    <property type="entry name" value="Trypsin_dom"/>
</dbReference>
<feature type="domain" description="Peptidase S1" evidence="7">
    <location>
        <begin position="45"/>
        <end position="285"/>
    </location>
</feature>
<dbReference type="GO" id="GO:0004252">
    <property type="term" value="F:serine-type endopeptidase activity"/>
    <property type="evidence" value="ECO:0007669"/>
    <property type="project" value="InterPro"/>
</dbReference>
<dbReference type="PANTHER" id="PTHR24252:SF7">
    <property type="entry name" value="HYALIN"/>
    <property type="match status" value="1"/>
</dbReference>
<evidence type="ECO:0000313" key="8">
    <source>
        <dbReference type="Proteomes" id="UP000035680"/>
    </source>
</evidence>
<evidence type="ECO:0000259" key="7">
    <source>
        <dbReference type="PROSITE" id="PS50240"/>
    </source>
</evidence>
<feature type="chain" id="PRO_5005329624" evidence="6">
    <location>
        <begin position="21"/>
        <end position="294"/>
    </location>
</feature>